<dbReference type="InterPro" id="IPR006852">
    <property type="entry name" value="TOD1_MUCI70"/>
</dbReference>
<dbReference type="InterPro" id="IPR001173">
    <property type="entry name" value="Glyco_trans_2-like"/>
</dbReference>
<dbReference type="Gene3D" id="3.90.550.10">
    <property type="entry name" value="Spore Coat Polysaccharide Biosynthesis Protein SpsA, Chain A"/>
    <property type="match status" value="1"/>
</dbReference>
<dbReference type="GO" id="GO:0016740">
    <property type="term" value="F:transferase activity"/>
    <property type="evidence" value="ECO:0007669"/>
    <property type="project" value="UniProtKB-KW"/>
</dbReference>
<evidence type="ECO:0000259" key="2">
    <source>
        <dbReference type="Pfam" id="PF04765"/>
    </source>
</evidence>
<feature type="domain" description="Glycosyltransferase 2-like" evidence="1">
    <location>
        <begin position="54"/>
        <end position="161"/>
    </location>
</feature>
<dbReference type="PANTHER" id="PTHR12956:SF17">
    <property type="entry name" value="OS01G0749100 PROTEIN"/>
    <property type="match status" value="1"/>
</dbReference>
<dbReference type="InterPro" id="IPR029044">
    <property type="entry name" value="Nucleotide-diphossugar_trans"/>
</dbReference>
<dbReference type="Pfam" id="PF00535">
    <property type="entry name" value="Glycos_transf_2"/>
    <property type="match status" value="1"/>
</dbReference>
<evidence type="ECO:0000313" key="4">
    <source>
        <dbReference type="Proteomes" id="UP000320839"/>
    </source>
</evidence>
<dbReference type="Pfam" id="PF04765">
    <property type="entry name" value="TOD1_MUCI70"/>
    <property type="match status" value="1"/>
</dbReference>
<organism evidence="3 4">
    <name type="scientific">Gimesia panareensis</name>
    <dbReference type="NCBI Taxonomy" id="2527978"/>
    <lineage>
        <taxon>Bacteria</taxon>
        <taxon>Pseudomonadati</taxon>
        <taxon>Planctomycetota</taxon>
        <taxon>Planctomycetia</taxon>
        <taxon>Planctomycetales</taxon>
        <taxon>Planctomycetaceae</taxon>
        <taxon>Gimesia</taxon>
    </lineage>
</organism>
<dbReference type="InterPro" id="IPR048354">
    <property type="entry name" value="TOD1_MUCI70_glycTrfase_dom"/>
</dbReference>
<dbReference type="CDD" id="cd00761">
    <property type="entry name" value="Glyco_tranf_GTA_type"/>
    <property type="match status" value="1"/>
</dbReference>
<dbReference type="SUPFAM" id="SSF53448">
    <property type="entry name" value="Nucleotide-diphospho-sugar transferases"/>
    <property type="match status" value="1"/>
</dbReference>
<dbReference type="OrthoDB" id="198005at2"/>
<name>A0A518FLM2_9PLAN</name>
<proteinExistence type="predicted"/>
<evidence type="ECO:0000313" key="3">
    <source>
        <dbReference type="EMBL" id="QDV17187.1"/>
    </source>
</evidence>
<feature type="domain" description="TOD1/MUCI70 glycosyltransferase-like" evidence="2">
    <location>
        <begin position="594"/>
        <end position="782"/>
    </location>
</feature>
<keyword evidence="3" id="KW-0808">Transferase</keyword>
<dbReference type="PANTHER" id="PTHR12956">
    <property type="entry name" value="ALKALINE CERAMIDASE-RELATED"/>
    <property type="match status" value="1"/>
</dbReference>
<gene>
    <name evidence="3" type="ORF">Pan153_18220</name>
</gene>
<evidence type="ECO:0000259" key="1">
    <source>
        <dbReference type="Pfam" id="PF00535"/>
    </source>
</evidence>
<accession>A0A518FLM2</accession>
<dbReference type="AlphaFoldDB" id="A0A518FLM2"/>
<dbReference type="EMBL" id="CP036317">
    <property type="protein sequence ID" value="QDV17187.1"/>
    <property type="molecule type" value="Genomic_DNA"/>
</dbReference>
<protein>
    <submittedName>
        <fullName evidence="3">Glycosyl transferase family 2</fullName>
    </submittedName>
</protein>
<dbReference type="Proteomes" id="UP000320839">
    <property type="component" value="Chromosome"/>
</dbReference>
<reference evidence="3 4" key="1">
    <citation type="submission" date="2019-02" db="EMBL/GenBank/DDBJ databases">
        <title>Deep-cultivation of Planctomycetes and their phenomic and genomic characterization uncovers novel biology.</title>
        <authorList>
            <person name="Wiegand S."/>
            <person name="Jogler M."/>
            <person name="Boedeker C."/>
            <person name="Pinto D."/>
            <person name="Vollmers J."/>
            <person name="Rivas-Marin E."/>
            <person name="Kohn T."/>
            <person name="Peeters S.H."/>
            <person name="Heuer A."/>
            <person name="Rast P."/>
            <person name="Oberbeckmann S."/>
            <person name="Bunk B."/>
            <person name="Jeske O."/>
            <person name="Meyerdierks A."/>
            <person name="Storesund J.E."/>
            <person name="Kallscheuer N."/>
            <person name="Luecker S."/>
            <person name="Lage O.M."/>
            <person name="Pohl T."/>
            <person name="Merkel B.J."/>
            <person name="Hornburger P."/>
            <person name="Mueller R.-W."/>
            <person name="Bruemmer F."/>
            <person name="Labrenz M."/>
            <person name="Spormann A.M."/>
            <person name="Op den Camp H."/>
            <person name="Overmann J."/>
            <person name="Amann R."/>
            <person name="Jetten M.S.M."/>
            <person name="Mascher T."/>
            <person name="Medema M.H."/>
            <person name="Devos D.P."/>
            <person name="Kaster A.-K."/>
            <person name="Ovreas L."/>
            <person name="Rohde M."/>
            <person name="Galperin M.Y."/>
            <person name="Jogler C."/>
        </authorList>
    </citation>
    <scope>NUCLEOTIDE SEQUENCE [LARGE SCALE GENOMIC DNA]</scope>
    <source>
        <strain evidence="3 4">Pan153</strain>
    </source>
</reference>
<sequence length="802" mass="90226">MASPLPLRTDVLLIVLQVRCSLWGHRGAETSCRCRSENSPGYCKLSKPFLTIGMATFDDFDGVYFTVTSLMMHHADVMRDCEIVVVDNNPNSKHGQLVKDWMRKRVPHGSYFPYDAATGTAQARNEVFRQARGAAVLCIDCHVLLAPGVVQKLIDYYRMNPDSRDLLSGPILTDSGAVSATHQRPQWSKGAWGVWAVDERGRDPEGEPFEIWQQGMGLFSCRRAAWPGFHPEFRGFGGCETYIMEKFRKHGNRVLCCPWLRWTHRFQRPEGAPYSVEYKDRIRNYLIGFQELGLDVEPVLKHFKVPPDRAAGLAETKTKPEKTGDFAVVGDRTFGGVEMRGSALSEYLACKLIAPRQVPSMARRKTIISIKDGFCPATIRGKCDRLIYDPLDVFCSTKTDIAPVDYWRSQYQRHQFDELIATSPACYEVMRAAVPDHVGVHLVPHQSDSRIEQSWYHPDGPIVYSGLKCFIDSGLDRIQKACRMIGKQFVIGDHCDVLQGASLALALRLPPFDTALNRHCKPQIKLANAAAAGLPAVSTECPAATSLFPDIPTIPVQFTAAELAGVMQRALAGPALTNPYGDNHYLTAMDRILHRETVVVYTAIFGGYDTLKEPLDPMPGVKFVCFTDNPRLKSNVWKIHYCRPTGDPLMQAKSFKILAHEVLDCDISLWIDGRVELHNLNGAVHQLNKDLALHRHARRNCIYEEANHCINVNRGDPRQIKDAVTRYQSEGHPPGYGLWNGGVILRRHTPDITTFNREWWREVSVGTTRDQIVLPVVLRRLGTPFETFPNDVPLHRIGDHLL</sequence>